<proteinExistence type="inferred from homology"/>
<sequence length="288" mass="31572">MTTPFTLRDVVSEDAATSFRVSDYAAHILSWTPAGQHTSALWTPNVMTFGEGVALRGGIPVILPWFASGYSVPRGENLSYTPKHGLGRVNFWEYDSQSSASHLRYTYAGSHENFGTFHADYEILPSSDELTARLTLHNDNDHPVTFEMALHTYFRVGDVRSIEVYGLQGASYIDTAHGWTQCVQDSAALTFPGETDRIYLSTADTSILDPILSRRIHIHPDGTTNTVIWNPGEAGDSFPDMAPGDWRHFVCIEASACKDGAVSIPAGESHSIAQTIRVADLTPEHSAL</sequence>
<dbReference type="InterPro" id="IPR025532">
    <property type="entry name" value="G6P_1-epimerase"/>
</dbReference>
<dbReference type="Gene3D" id="2.70.98.10">
    <property type="match status" value="1"/>
</dbReference>
<dbReference type="InterPro" id="IPR008183">
    <property type="entry name" value="Aldose_1/G6P_1-epimerase"/>
</dbReference>
<reference evidence="6 7" key="1">
    <citation type="submission" date="2017-04" db="EMBL/GenBank/DDBJ databases">
        <title>Draft genome sequences of Alloscardovia macacae UMA81211 and UMA81212 isolated from the feces of a rhesus macaque (Macaca mulatta).</title>
        <authorList>
            <person name="Albert K."/>
            <person name="Sela D.A."/>
        </authorList>
    </citation>
    <scope>NUCLEOTIDE SEQUENCE [LARGE SCALE GENOMIC DNA]</scope>
    <source>
        <strain evidence="6 7">UMA81212</strain>
    </source>
</reference>
<gene>
    <name evidence="6" type="ORF">B9T39_01460</name>
</gene>
<comment type="similarity">
    <text evidence="2 4">Belongs to the glucose-6-phosphate 1-epimerase family.</text>
</comment>
<accession>A0A1Y2T3J2</accession>
<protein>
    <recommendedName>
        <fullName evidence="4">Putative glucose-6-phosphate 1-epimerase</fullName>
        <ecNumber evidence="4">5.1.3.15</ecNumber>
    </recommendedName>
</protein>
<dbReference type="Proteomes" id="UP000243540">
    <property type="component" value="Unassembled WGS sequence"/>
</dbReference>
<dbReference type="GO" id="GO:0005975">
    <property type="term" value="P:carbohydrate metabolic process"/>
    <property type="evidence" value="ECO:0007669"/>
    <property type="project" value="InterPro"/>
</dbReference>
<evidence type="ECO:0000256" key="1">
    <source>
        <dbReference type="ARBA" id="ARBA00001096"/>
    </source>
</evidence>
<dbReference type="EMBL" id="NEKC01000002">
    <property type="protein sequence ID" value="OTA30058.1"/>
    <property type="molecule type" value="Genomic_DNA"/>
</dbReference>
<evidence type="ECO:0000313" key="6">
    <source>
        <dbReference type="EMBL" id="OTA30058.1"/>
    </source>
</evidence>
<dbReference type="AlphaFoldDB" id="A0A1Y2T3J2"/>
<dbReference type="EC" id="5.1.3.15" evidence="4"/>
<comment type="catalytic activity">
    <reaction evidence="1">
        <text>alpha-D-glucose 6-phosphate = beta-D-glucose 6-phosphate</text>
        <dbReference type="Rhea" id="RHEA:16249"/>
        <dbReference type="ChEBI" id="CHEBI:58225"/>
        <dbReference type="ChEBI" id="CHEBI:58247"/>
        <dbReference type="EC" id="5.1.3.15"/>
    </reaction>
</comment>
<organism evidence="6 7">
    <name type="scientific">Alloscardovia macacae</name>
    <dbReference type="NCBI Taxonomy" id="1160091"/>
    <lineage>
        <taxon>Bacteria</taxon>
        <taxon>Bacillati</taxon>
        <taxon>Actinomycetota</taxon>
        <taxon>Actinomycetes</taxon>
        <taxon>Bifidobacteriales</taxon>
        <taxon>Bifidobacteriaceae</taxon>
        <taxon>Alloscardovia</taxon>
    </lineage>
</organism>
<feature type="active site" evidence="5">
    <location>
        <position position="253"/>
    </location>
</feature>
<dbReference type="Pfam" id="PF01263">
    <property type="entry name" value="Aldose_epim"/>
    <property type="match status" value="1"/>
</dbReference>
<dbReference type="CDD" id="cd09020">
    <property type="entry name" value="D-hex-6-P-epi_like"/>
    <property type="match status" value="1"/>
</dbReference>
<keyword evidence="3 4" id="KW-0413">Isomerase</keyword>
<name>A0A1Y2T3J2_9BIFI</name>
<dbReference type="RefSeq" id="WP_086106053.1">
    <property type="nucleotide sequence ID" value="NZ_NEKC01000002.1"/>
</dbReference>
<dbReference type="SUPFAM" id="SSF74650">
    <property type="entry name" value="Galactose mutarotase-like"/>
    <property type="match status" value="1"/>
</dbReference>
<evidence type="ECO:0000256" key="5">
    <source>
        <dbReference type="PIRSR" id="PIRSR016020-1"/>
    </source>
</evidence>
<dbReference type="InterPro" id="IPR011013">
    <property type="entry name" value="Gal_mutarotase_sf_dom"/>
</dbReference>
<evidence type="ECO:0000256" key="3">
    <source>
        <dbReference type="ARBA" id="ARBA00023235"/>
    </source>
</evidence>
<comment type="caution">
    <text evidence="6">The sequence shown here is derived from an EMBL/GenBank/DDBJ whole genome shotgun (WGS) entry which is preliminary data.</text>
</comment>
<dbReference type="STRING" id="1160091.B9T39_01460"/>
<evidence type="ECO:0000256" key="2">
    <source>
        <dbReference type="ARBA" id="ARBA00005866"/>
    </source>
</evidence>
<dbReference type="PANTHER" id="PTHR11122">
    <property type="entry name" value="APOSPORY-ASSOCIATED PROTEIN C-RELATED"/>
    <property type="match status" value="1"/>
</dbReference>
<dbReference type="PIRSF" id="PIRSF016020">
    <property type="entry name" value="PHexose_mutarotase"/>
    <property type="match status" value="1"/>
</dbReference>
<dbReference type="GO" id="GO:0030246">
    <property type="term" value="F:carbohydrate binding"/>
    <property type="evidence" value="ECO:0007669"/>
    <property type="project" value="UniProtKB-UniRule"/>
</dbReference>
<dbReference type="InterPro" id="IPR014718">
    <property type="entry name" value="GH-type_carb-bd"/>
</dbReference>
<dbReference type="GO" id="GO:0047938">
    <property type="term" value="F:glucose-6-phosphate 1-epimerase activity"/>
    <property type="evidence" value="ECO:0007669"/>
    <property type="project" value="UniProtKB-UniRule"/>
</dbReference>
<evidence type="ECO:0000256" key="4">
    <source>
        <dbReference type="PIRNR" id="PIRNR016020"/>
    </source>
</evidence>
<dbReference type="PANTHER" id="PTHR11122:SF13">
    <property type="entry name" value="GLUCOSE-6-PHOSPHATE 1-EPIMERASE"/>
    <property type="match status" value="1"/>
</dbReference>
<feature type="active site" evidence="5">
    <location>
        <position position="151"/>
    </location>
</feature>
<evidence type="ECO:0000313" key="7">
    <source>
        <dbReference type="Proteomes" id="UP000243540"/>
    </source>
</evidence>